<dbReference type="OrthoDB" id="4494488at2759"/>
<dbReference type="PANTHER" id="PTHR38443:SF2">
    <property type="entry name" value="NON-HEMOLYTIC ENTEROTOXIN LYTIC COMPONENT L1"/>
    <property type="match status" value="1"/>
</dbReference>
<keyword evidence="2" id="KW-0812">Transmembrane</keyword>
<comment type="caution">
    <text evidence="3">The sequence shown here is derived from an EMBL/GenBank/DDBJ whole genome shotgun (WGS) entry which is preliminary data.</text>
</comment>
<feature type="coiled-coil region" evidence="1">
    <location>
        <begin position="167"/>
        <end position="194"/>
    </location>
</feature>
<protein>
    <submittedName>
        <fullName evidence="3">Uncharacterized protein</fullName>
    </submittedName>
</protein>
<proteinExistence type="predicted"/>
<dbReference type="AlphaFoldDB" id="A0A1T3C7Z1"/>
<keyword evidence="2" id="KW-0472">Membrane</keyword>
<dbReference type="PANTHER" id="PTHR38443">
    <property type="match status" value="1"/>
</dbReference>
<dbReference type="SUPFAM" id="SSF58100">
    <property type="entry name" value="Bacterial hemolysins"/>
    <property type="match status" value="1"/>
</dbReference>
<dbReference type="Gene3D" id="1.20.1170.10">
    <property type="match status" value="1"/>
</dbReference>
<sequence>MADFDPSKPIDDPQVWFPKGMFINNKVQQLTIKVHAAADDDKTFILNHDKMVAFSRFLWTGKLLPTNRDAYIKTLGLTTAEEITDQVWDEIDNLLETYTEISKDCTRFKEVTWDKLVDLSGQIKTYATMAGGTSSSSYYQGMLEWVGKYNDEQSKPDPDQKKLDDLANAIKGTIEEEQKKIQDIQDHIKEALAALSTFHDNCKGYGNTLGEDGKTLQALLEKEGNNVEHLTSEINKELKEIEDLRTQIDRDFQKMEKSLFYVYVPYVGAIVSAVVIFKGSADIDRLKAAMEGIQKLLDTNKEKLQTAYHLQGDISSMGTQLTGFVNVMKPAIETLEALQGAWAEMNTDLQTLYDLFQDEKQSIPPMLLEKRQLETIVDAWNDLKAYANDYIEHAFMTNDPEQVTIQDYVNQLDNAVN</sequence>
<keyword evidence="4" id="KW-1185">Reference proteome</keyword>
<evidence type="ECO:0000313" key="4">
    <source>
        <dbReference type="Proteomes" id="UP000191004"/>
    </source>
</evidence>
<dbReference type="Proteomes" id="UP000191004">
    <property type="component" value="Unassembled WGS sequence"/>
</dbReference>
<dbReference type="EMBL" id="LVVK01000022">
    <property type="protein sequence ID" value="OPB37169.1"/>
    <property type="molecule type" value="Genomic_DNA"/>
</dbReference>
<dbReference type="CDD" id="cd22656">
    <property type="entry name" value="ClyA_Cry6Aa-like"/>
    <property type="match status" value="1"/>
</dbReference>
<gene>
    <name evidence="3" type="ORF">A0O28_0040810</name>
</gene>
<feature type="transmembrane region" description="Helical" evidence="2">
    <location>
        <begin position="259"/>
        <end position="277"/>
    </location>
</feature>
<evidence type="ECO:0000256" key="1">
    <source>
        <dbReference type="SAM" id="Coils"/>
    </source>
</evidence>
<evidence type="ECO:0000256" key="2">
    <source>
        <dbReference type="SAM" id="Phobius"/>
    </source>
</evidence>
<accession>A0A1T3C7Z1</accession>
<name>A0A1T3C7Z1_9HYPO</name>
<feature type="coiled-coil region" evidence="1">
    <location>
        <begin position="220"/>
        <end position="247"/>
    </location>
</feature>
<dbReference type="InterPro" id="IPR052785">
    <property type="entry name" value="Enterotoxin_cmpnt"/>
</dbReference>
<evidence type="ECO:0000313" key="3">
    <source>
        <dbReference type="EMBL" id="OPB37169.1"/>
    </source>
</evidence>
<reference evidence="3 4" key="1">
    <citation type="submission" date="2016-04" db="EMBL/GenBank/DDBJ databases">
        <title>Multiple horizontal gene transfer events from other fungi enriched the ability of the initially mycotrophic fungus Trichoderma (Ascomycota) to feed on dead plant biomass.</title>
        <authorList>
            <person name="Atanasova L."/>
            <person name="Chenthamara K."/>
            <person name="Zhang J."/>
            <person name="Grujic M."/>
            <person name="Henrissat B."/>
            <person name="Kuo A."/>
            <person name="Aertz A."/>
            <person name="Salamov A."/>
            <person name="Lipzen A."/>
            <person name="Labutti K."/>
            <person name="Barry K."/>
            <person name="Miao Y."/>
            <person name="Rahimi M.J."/>
            <person name="Shen Q."/>
            <person name="Grigoriev I.V."/>
            <person name="Kubicek C.P."/>
            <person name="Druzhinina I.S."/>
        </authorList>
    </citation>
    <scope>NUCLEOTIDE SEQUENCE [LARGE SCALE GENOMIC DNA]</scope>
    <source>
        <strain evidence="3 4">NJAU 4742</strain>
    </source>
</reference>
<keyword evidence="1" id="KW-0175">Coiled coil</keyword>
<organism evidence="3 4">
    <name type="scientific">Trichoderma guizhouense</name>
    <dbReference type="NCBI Taxonomy" id="1491466"/>
    <lineage>
        <taxon>Eukaryota</taxon>
        <taxon>Fungi</taxon>
        <taxon>Dikarya</taxon>
        <taxon>Ascomycota</taxon>
        <taxon>Pezizomycotina</taxon>
        <taxon>Sordariomycetes</taxon>
        <taxon>Hypocreomycetidae</taxon>
        <taxon>Hypocreales</taxon>
        <taxon>Hypocreaceae</taxon>
        <taxon>Trichoderma</taxon>
    </lineage>
</organism>
<keyword evidence="2" id="KW-1133">Transmembrane helix</keyword>